<dbReference type="eggNOG" id="COG0671">
    <property type="taxonomic scope" value="Bacteria"/>
</dbReference>
<keyword evidence="1" id="KW-1133">Transmembrane helix</keyword>
<dbReference type="InterPro" id="IPR000326">
    <property type="entry name" value="PAP2/HPO"/>
</dbReference>
<dbReference type="PANTHER" id="PTHR14969">
    <property type="entry name" value="SPHINGOSINE-1-PHOSPHATE PHOSPHOHYDROLASE"/>
    <property type="match status" value="1"/>
</dbReference>
<dbReference type="EMBL" id="CP002902">
    <property type="protein sequence ID" value="AEJ44823.1"/>
    <property type="molecule type" value="Genomic_DNA"/>
</dbReference>
<name>F8IKQ7_ALIAT</name>
<dbReference type="Proteomes" id="UP000000292">
    <property type="component" value="Chromosome"/>
</dbReference>
<protein>
    <submittedName>
        <fullName evidence="3">Phosphoesterase PA-phosphatase related protein</fullName>
    </submittedName>
</protein>
<dbReference type="InterPro" id="IPR036938">
    <property type="entry name" value="PAP2/HPO_sf"/>
</dbReference>
<organism evidence="3 4">
    <name type="scientific">Alicyclobacillus acidocaldarius (strain Tc-4-1)</name>
    <name type="common">Bacillus acidocaldarius</name>
    <dbReference type="NCBI Taxonomy" id="1048834"/>
    <lineage>
        <taxon>Bacteria</taxon>
        <taxon>Bacillati</taxon>
        <taxon>Bacillota</taxon>
        <taxon>Bacilli</taxon>
        <taxon>Bacillales</taxon>
        <taxon>Alicyclobacillaceae</taxon>
        <taxon>Alicyclobacillus</taxon>
    </lineage>
</organism>
<feature type="transmembrane region" description="Helical" evidence="1">
    <location>
        <begin position="75"/>
        <end position="98"/>
    </location>
</feature>
<dbReference type="InterPro" id="IPR033879">
    <property type="entry name" value="UPP_Pase"/>
</dbReference>
<dbReference type="HOGENOM" id="CLU_072573_8_2_9"/>
<dbReference type="KEGG" id="aad:TC41_2933"/>
<dbReference type="SUPFAM" id="SSF48317">
    <property type="entry name" value="Acid phosphatase/Vanadium-dependent haloperoxidase"/>
    <property type="match status" value="1"/>
</dbReference>
<feature type="transmembrane region" description="Helical" evidence="1">
    <location>
        <begin position="41"/>
        <end position="63"/>
    </location>
</feature>
<feature type="domain" description="Phosphatidic acid phosphatase type 2/haloperoxidase" evidence="2">
    <location>
        <begin position="75"/>
        <end position="187"/>
    </location>
</feature>
<accession>F8IKQ7</accession>
<evidence type="ECO:0000313" key="4">
    <source>
        <dbReference type="Proteomes" id="UP000000292"/>
    </source>
</evidence>
<dbReference type="PANTHER" id="PTHR14969:SF58">
    <property type="entry name" value="UNDECAPRENYL-DIPHOSPHATASE BCRC"/>
    <property type="match status" value="1"/>
</dbReference>
<proteinExistence type="predicted"/>
<evidence type="ECO:0000313" key="3">
    <source>
        <dbReference type="EMBL" id="AEJ44823.1"/>
    </source>
</evidence>
<dbReference type="GO" id="GO:0005886">
    <property type="term" value="C:plasma membrane"/>
    <property type="evidence" value="ECO:0007669"/>
    <property type="project" value="InterPro"/>
</dbReference>
<dbReference type="GO" id="GO:0050380">
    <property type="term" value="F:undecaprenyl-diphosphatase activity"/>
    <property type="evidence" value="ECO:0007669"/>
    <property type="project" value="InterPro"/>
</dbReference>
<dbReference type="CDD" id="cd03385">
    <property type="entry name" value="PAP2_BcrC_like"/>
    <property type="match status" value="1"/>
</dbReference>
<dbReference type="STRING" id="1048834.TC41_2933"/>
<feature type="transmembrane region" description="Helical" evidence="1">
    <location>
        <begin position="172"/>
        <end position="190"/>
    </location>
</feature>
<dbReference type="Pfam" id="PF01569">
    <property type="entry name" value="PAP2"/>
    <property type="match status" value="1"/>
</dbReference>
<sequence length="222" mass="24588">MPTVMERSDRVIHAALLNPFDVHLYHLINGLAGKNKLLDDVMIFFAKDALELYAALFIAYWFALPKDDLQSRNQLAVAGFSGVLALVLNVVISHFVWFRPRPFVVFPKGTYTELIPHPADASFPSDHSAGSWGFAGGSWGRTPRWIWLPFTVIAVLVMIARVFVGVHYPTDVIGGMVVGLLASAVVRQLASRIMPLTRLVARPFGYGRTTEEAQRAGHTSRS</sequence>
<evidence type="ECO:0000259" key="2">
    <source>
        <dbReference type="SMART" id="SM00014"/>
    </source>
</evidence>
<reference evidence="4" key="2">
    <citation type="submission" date="2011-06" db="EMBL/GenBank/DDBJ databases">
        <title>The complete genome sequence of Alicyclobacillus acidocaldarius sp. Tc-4-1.</title>
        <authorList>
            <person name="Chen Y."/>
            <person name="He Y."/>
            <person name="Dong Z."/>
            <person name="Hu S."/>
        </authorList>
    </citation>
    <scope>NUCLEOTIDE SEQUENCE [LARGE SCALE GENOMIC DNA]</scope>
    <source>
        <strain evidence="4">Tc-4-1</strain>
    </source>
</reference>
<dbReference type="Gene3D" id="1.20.144.10">
    <property type="entry name" value="Phosphatidic acid phosphatase type 2/haloperoxidase"/>
    <property type="match status" value="1"/>
</dbReference>
<evidence type="ECO:0000256" key="1">
    <source>
        <dbReference type="SAM" id="Phobius"/>
    </source>
</evidence>
<dbReference type="SMART" id="SM00014">
    <property type="entry name" value="acidPPc"/>
    <property type="match status" value="1"/>
</dbReference>
<gene>
    <name evidence="3" type="ordered locus">TC41_2933</name>
</gene>
<reference evidence="3 4" key="1">
    <citation type="journal article" date="2011" name="J. Bacteriol.">
        <title>Complete Genome Sequence of Alicyclobacillus acidocaldarius Strain Tc-4-1.</title>
        <authorList>
            <person name="Chen Y."/>
            <person name="He Y."/>
            <person name="Zhang B."/>
            <person name="Yang J."/>
            <person name="Li W."/>
            <person name="Dong Z."/>
            <person name="Hu S."/>
        </authorList>
    </citation>
    <scope>NUCLEOTIDE SEQUENCE [LARGE SCALE GENOMIC DNA]</scope>
    <source>
        <strain evidence="3 4">Tc-4-1</strain>
    </source>
</reference>
<dbReference type="AlphaFoldDB" id="F8IKQ7"/>
<feature type="transmembrane region" description="Helical" evidence="1">
    <location>
        <begin position="145"/>
        <end position="166"/>
    </location>
</feature>
<keyword evidence="1" id="KW-0812">Transmembrane</keyword>
<keyword evidence="1" id="KW-0472">Membrane</keyword>
<dbReference type="PATRIC" id="fig|1048834.4.peg.2786"/>